<dbReference type="AlphaFoldDB" id="A0A9D4JUT8"/>
<keyword evidence="2" id="KW-1185">Reference proteome</keyword>
<name>A0A9D4JUT8_DREPO</name>
<comment type="caution">
    <text evidence="1">The sequence shown here is derived from an EMBL/GenBank/DDBJ whole genome shotgun (WGS) entry which is preliminary data.</text>
</comment>
<dbReference type="EMBL" id="JAIWYP010000005">
    <property type="protein sequence ID" value="KAH3825530.1"/>
    <property type="molecule type" value="Genomic_DNA"/>
</dbReference>
<organism evidence="1 2">
    <name type="scientific">Dreissena polymorpha</name>
    <name type="common">Zebra mussel</name>
    <name type="synonym">Mytilus polymorpha</name>
    <dbReference type="NCBI Taxonomy" id="45954"/>
    <lineage>
        <taxon>Eukaryota</taxon>
        <taxon>Metazoa</taxon>
        <taxon>Spiralia</taxon>
        <taxon>Lophotrochozoa</taxon>
        <taxon>Mollusca</taxon>
        <taxon>Bivalvia</taxon>
        <taxon>Autobranchia</taxon>
        <taxon>Heteroconchia</taxon>
        <taxon>Euheterodonta</taxon>
        <taxon>Imparidentia</taxon>
        <taxon>Neoheterodontei</taxon>
        <taxon>Myida</taxon>
        <taxon>Dreissenoidea</taxon>
        <taxon>Dreissenidae</taxon>
        <taxon>Dreissena</taxon>
    </lineage>
</organism>
<accession>A0A9D4JUT8</accession>
<evidence type="ECO:0000313" key="1">
    <source>
        <dbReference type="EMBL" id="KAH3825530.1"/>
    </source>
</evidence>
<gene>
    <name evidence="1" type="ORF">DPMN_127408</name>
</gene>
<protein>
    <submittedName>
        <fullName evidence="1">Uncharacterized protein</fullName>
    </submittedName>
</protein>
<sequence length="51" mass="6004">NPTAVSWRQSRHWRWYIDRCQSSRNVKTANPTAFAMEKITCPALLQRSVLQ</sequence>
<reference evidence="1" key="1">
    <citation type="journal article" date="2019" name="bioRxiv">
        <title>The Genome of the Zebra Mussel, Dreissena polymorpha: A Resource for Invasive Species Research.</title>
        <authorList>
            <person name="McCartney M.A."/>
            <person name="Auch B."/>
            <person name="Kono T."/>
            <person name="Mallez S."/>
            <person name="Zhang Y."/>
            <person name="Obille A."/>
            <person name="Becker A."/>
            <person name="Abrahante J.E."/>
            <person name="Garbe J."/>
            <person name="Badalamenti J.P."/>
            <person name="Herman A."/>
            <person name="Mangelson H."/>
            <person name="Liachko I."/>
            <person name="Sullivan S."/>
            <person name="Sone E.D."/>
            <person name="Koren S."/>
            <person name="Silverstein K.A.T."/>
            <person name="Beckman K.B."/>
            <person name="Gohl D.M."/>
        </authorList>
    </citation>
    <scope>NUCLEOTIDE SEQUENCE</scope>
    <source>
        <strain evidence="1">Duluth1</strain>
        <tissue evidence="1">Whole animal</tissue>
    </source>
</reference>
<feature type="non-terminal residue" evidence="1">
    <location>
        <position position="1"/>
    </location>
</feature>
<dbReference type="Proteomes" id="UP000828390">
    <property type="component" value="Unassembled WGS sequence"/>
</dbReference>
<proteinExistence type="predicted"/>
<evidence type="ECO:0000313" key="2">
    <source>
        <dbReference type="Proteomes" id="UP000828390"/>
    </source>
</evidence>
<reference evidence="1" key="2">
    <citation type="submission" date="2020-11" db="EMBL/GenBank/DDBJ databases">
        <authorList>
            <person name="McCartney M.A."/>
            <person name="Auch B."/>
            <person name="Kono T."/>
            <person name="Mallez S."/>
            <person name="Becker A."/>
            <person name="Gohl D.M."/>
            <person name="Silverstein K.A.T."/>
            <person name="Koren S."/>
            <person name="Bechman K.B."/>
            <person name="Herman A."/>
            <person name="Abrahante J.E."/>
            <person name="Garbe J."/>
        </authorList>
    </citation>
    <scope>NUCLEOTIDE SEQUENCE</scope>
    <source>
        <strain evidence="1">Duluth1</strain>
        <tissue evidence="1">Whole animal</tissue>
    </source>
</reference>